<proteinExistence type="predicted"/>
<keyword evidence="2" id="KW-1185">Reference proteome</keyword>
<dbReference type="OrthoDB" id="838278at2"/>
<dbReference type="RefSeq" id="WP_143156076.1">
    <property type="nucleotide sequence ID" value="NZ_FRCY01000012.1"/>
</dbReference>
<evidence type="ECO:0000313" key="1">
    <source>
        <dbReference type="EMBL" id="SHN22749.1"/>
    </source>
</evidence>
<organism evidence="1 2">
    <name type="scientific">Cyclobacterium lianum</name>
    <dbReference type="NCBI Taxonomy" id="388280"/>
    <lineage>
        <taxon>Bacteria</taxon>
        <taxon>Pseudomonadati</taxon>
        <taxon>Bacteroidota</taxon>
        <taxon>Cytophagia</taxon>
        <taxon>Cytophagales</taxon>
        <taxon>Cyclobacteriaceae</taxon>
        <taxon>Cyclobacterium</taxon>
    </lineage>
</organism>
<protein>
    <submittedName>
        <fullName evidence="1">Uncharacterized protein</fullName>
    </submittedName>
</protein>
<dbReference type="Proteomes" id="UP000184513">
    <property type="component" value="Unassembled WGS sequence"/>
</dbReference>
<dbReference type="AlphaFoldDB" id="A0A1M7PYK4"/>
<evidence type="ECO:0000313" key="2">
    <source>
        <dbReference type="Proteomes" id="UP000184513"/>
    </source>
</evidence>
<name>A0A1M7PYK4_9BACT</name>
<gene>
    <name evidence="1" type="ORF">SAMN04488057_1128</name>
</gene>
<sequence>MKLALKIIFVLLFAYFGNQWYEDRYRSFEKNYVIGELGATYRMYGQGTSIDFNFKYYGKLKTASNYLGTNEIKSNKYLIEVPIKDIEKSRILWDYPVPDTLKAPYEGWDEIPEFLKNNE</sequence>
<reference evidence="1 2" key="1">
    <citation type="submission" date="2016-11" db="EMBL/GenBank/DDBJ databases">
        <authorList>
            <person name="Jaros S."/>
            <person name="Januszkiewicz K."/>
            <person name="Wedrychowicz H."/>
        </authorList>
    </citation>
    <scope>NUCLEOTIDE SEQUENCE [LARGE SCALE GENOMIC DNA]</scope>
    <source>
        <strain evidence="1 2">CGMCC 1.6102</strain>
    </source>
</reference>
<dbReference type="STRING" id="388280.SAMN04488057_1128"/>
<accession>A0A1M7PYK4</accession>
<dbReference type="EMBL" id="FRCY01000012">
    <property type="protein sequence ID" value="SHN22749.1"/>
    <property type="molecule type" value="Genomic_DNA"/>
</dbReference>